<sequence length="62" mass="6438">MTKSDYEKLAATLKSELGDNVGSKLTPALATGLMACVLEDAAALIVDEKEGKPSGKSNRTAK</sequence>
<keyword evidence="2" id="KW-1185">Reference proteome</keyword>
<accession>A0A1E8CFX7</accession>
<comment type="caution">
    <text evidence="1">The sequence shown here is derived from an EMBL/GenBank/DDBJ whole genome shotgun (WGS) entry which is preliminary data.</text>
</comment>
<dbReference type="RefSeq" id="WP_070118548.1">
    <property type="nucleotide sequence ID" value="NZ_MASR01000002.1"/>
</dbReference>
<organism evidence="1 2">
    <name type="scientific">Pseudohongiella acticola</name>
    <dbReference type="NCBI Taxonomy" id="1524254"/>
    <lineage>
        <taxon>Bacteria</taxon>
        <taxon>Pseudomonadati</taxon>
        <taxon>Pseudomonadota</taxon>
        <taxon>Gammaproteobacteria</taxon>
        <taxon>Pseudomonadales</taxon>
        <taxon>Pseudohongiellaceae</taxon>
        <taxon>Pseudohongiella</taxon>
    </lineage>
</organism>
<protein>
    <submittedName>
        <fullName evidence="1">Uncharacterized protein</fullName>
    </submittedName>
</protein>
<evidence type="ECO:0000313" key="1">
    <source>
        <dbReference type="EMBL" id="OFE11370.1"/>
    </source>
</evidence>
<evidence type="ECO:0000313" key="2">
    <source>
        <dbReference type="Proteomes" id="UP000175669"/>
    </source>
</evidence>
<reference evidence="2" key="1">
    <citation type="submission" date="2016-07" db="EMBL/GenBank/DDBJ databases">
        <authorList>
            <person name="Florea S."/>
            <person name="Webb J.S."/>
            <person name="Jaromczyk J."/>
            <person name="Schardl C.L."/>
        </authorList>
    </citation>
    <scope>NUCLEOTIDE SEQUENCE [LARGE SCALE GENOMIC DNA]</scope>
    <source>
        <strain evidence="2">KCTC 42131</strain>
    </source>
</reference>
<dbReference type="EMBL" id="MASR01000002">
    <property type="protein sequence ID" value="OFE11370.1"/>
    <property type="molecule type" value="Genomic_DNA"/>
</dbReference>
<name>A0A1E8CFX7_9GAMM</name>
<gene>
    <name evidence="1" type="ORF">PHACT_12495</name>
</gene>
<dbReference type="STRING" id="1524254.PHACT_12495"/>
<proteinExistence type="predicted"/>
<dbReference type="AlphaFoldDB" id="A0A1E8CFX7"/>
<dbReference type="Proteomes" id="UP000175669">
    <property type="component" value="Unassembled WGS sequence"/>
</dbReference>